<name>A0A4Q1KY10_9CELL</name>
<gene>
    <name evidence="2" type="ORF">EQW73_12490</name>
    <name evidence="3" type="ORF">EQW78_06460</name>
</gene>
<protein>
    <submittedName>
        <fullName evidence="3">NUDIX domain-containing protein</fullName>
    </submittedName>
</protein>
<evidence type="ECO:0000259" key="1">
    <source>
        <dbReference type="PROSITE" id="PS51462"/>
    </source>
</evidence>
<evidence type="ECO:0000313" key="5">
    <source>
        <dbReference type="Proteomes" id="UP000290517"/>
    </source>
</evidence>
<dbReference type="EMBL" id="SDJR01000007">
    <property type="protein sequence ID" value="RXR25092.1"/>
    <property type="molecule type" value="Genomic_DNA"/>
</dbReference>
<comment type="caution">
    <text evidence="3">The sequence shown here is derived from an EMBL/GenBank/DDBJ whole genome shotgun (WGS) entry which is preliminary data.</text>
</comment>
<dbReference type="Gene3D" id="3.90.79.10">
    <property type="entry name" value="Nucleoside Triphosphate Pyrophosphohydrolase"/>
    <property type="match status" value="1"/>
</dbReference>
<proteinExistence type="predicted"/>
<accession>A0A4Q1KY10</accession>
<dbReference type="STRING" id="1713.GCA_000718325_02344"/>
<reference evidence="4 5" key="1">
    <citation type="submission" date="2019-01" db="EMBL/GenBank/DDBJ databases">
        <title>Oerskovia turbata Genome sequencing and assembly.</title>
        <authorList>
            <person name="Dou T."/>
        </authorList>
    </citation>
    <scope>NUCLEOTIDE SEQUENCE [LARGE SCALE GENOMIC DNA]</scope>
    <source>
        <strain evidence="3 4">JCM12123</strain>
        <strain evidence="2 5">JCM3160</strain>
    </source>
</reference>
<dbReference type="Pfam" id="PF00293">
    <property type="entry name" value="NUDIX"/>
    <property type="match status" value="1"/>
</dbReference>
<evidence type="ECO:0000313" key="4">
    <source>
        <dbReference type="Proteomes" id="UP000289805"/>
    </source>
</evidence>
<dbReference type="InterPro" id="IPR015797">
    <property type="entry name" value="NUDIX_hydrolase-like_dom_sf"/>
</dbReference>
<dbReference type="Proteomes" id="UP000289805">
    <property type="component" value="Unassembled WGS sequence"/>
</dbReference>
<dbReference type="SUPFAM" id="SSF55811">
    <property type="entry name" value="Nudix"/>
    <property type="match status" value="1"/>
</dbReference>
<evidence type="ECO:0000313" key="3">
    <source>
        <dbReference type="EMBL" id="RXR35238.1"/>
    </source>
</evidence>
<organism evidence="3 4">
    <name type="scientific">Oerskovia turbata</name>
    <dbReference type="NCBI Taxonomy" id="1713"/>
    <lineage>
        <taxon>Bacteria</taxon>
        <taxon>Bacillati</taxon>
        <taxon>Actinomycetota</taxon>
        <taxon>Actinomycetes</taxon>
        <taxon>Micrococcales</taxon>
        <taxon>Cellulomonadaceae</taxon>
        <taxon>Oerskovia</taxon>
    </lineage>
</organism>
<dbReference type="AlphaFoldDB" id="A0A4Q1KY10"/>
<dbReference type="PROSITE" id="PS51462">
    <property type="entry name" value="NUDIX"/>
    <property type="match status" value="1"/>
</dbReference>
<dbReference type="InterPro" id="IPR000086">
    <property type="entry name" value="NUDIX_hydrolase_dom"/>
</dbReference>
<dbReference type="OrthoDB" id="129709at2"/>
<dbReference type="RefSeq" id="WP_051703044.1">
    <property type="nucleotide sequence ID" value="NZ_JOFV01000009.1"/>
</dbReference>
<dbReference type="EMBL" id="SDJQ01000008">
    <property type="protein sequence ID" value="RXR35238.1"/>
    <property type="molecule type" value="Genomic_DNA"/>
</dbReference>
<dbReference type="CDD" id="cd03674">
    <property type="entry name" value="NUDIX_Hydrolase"/>
    <property type="match status" value="1"/>
</dbReference>
<dbReference type="Proteomes" id="UP000290517">
    <property type="component" value="Unassembled WGS sequence"/>
</dbReference>
<sequence length="194" mass="21225">MTSADALAATALDSIRSWGPLSPAQAALRGEYVAFVEEGRQDVIFRGGPEHLTGSCFVLTPDLLHVLLCFHRKGQFWVQVGGHVEPGDESLAAGAFREAREESGIVGLVPFEPDGAPVDLHRHALSSRFGTCLVHWDVGYAAFAELDALPVVSDESEAVAWFRVDRLPPDTPEDFPVRLRTVLEEVTHRRRASV</sequence>
<keyword evidence="5" id="KW-1185">Reference proteome</keyword>
<feature type="domain" description="Nudix hydrolase" evidence="1">
    <location>
        <begin position="49"/>
        <end position="183"/>
    </location>
</feature>
<evidence type="ECO:0000313" key="2">
    <source>
        <dbReference type="EMBL" id="RXR25092.1"/>
    </source>
</evidence>